<organism evidence="3 4">
    <name type="scientific">Quadrisphaera granulorum</name>
    <dbReference type="NCBI Taxonomy" id="317664"/>
    <lineage>
        <taxon>Bacteria</taxon>
        <taxon>Bacillati</taxon>
        <taxon>Actinomycetota</taxon>
        <taxon>Actinomycetes</taxon>
        <taxon>Kineosporiales</taxon>
        <taxon>Kineosporiaceae</taxon>
        <taxon>Quadrisphaera</taxon>
    </lineage>
</organism>
<gene>
    <name evidence="3" type="ORF">BXY45_108138</name>
</gene>
<dbReference type="PANTHER" id="PTHR30199">
    <property type="entry name" value="MFS FAMILY TRANSPORTER, PREDICTED SUBSTRATE BENZOATE"/>
    <property type="match status" value="1"/>
</dbReference>
<feature type="transmembrane region" description="Helical" evidence="2">
    <location>
        <begin position="54"/>
        <end position="80"/>
    </location>
</feature>
<dbReference type="OrthoDB" id="9813854at2"/>
<dbReference type="NCBIfam" id="TIGR00843">
    <property type="entry name" value="benE"/>
    <property type="match status" value="1"/>
</dbReference>
<feature type="transmembrane region" description="Helical" evidence="2">
    <location>
        <begin position="256"/>
        <end position="275"/>
    </location>
</feature>
<name>A0A316A961_9ACTN</name>
<feature type="region of interest" description="Disordered" evidence="1">
    <location>
        <begin position="1"/>
        <end position="47"/>
    </location>
</feature>
<dbReference type="GO" id="GO:0005886">
    <property type="term" value="C:plasma membrane"/>
    <property type="evidence" value="ECO:0007669"/>
    <property type="project" value="TreeGrafter"/>
</dbReference>
<feature type="transmembrane region" description="Helical" evidence="2">
    <location>
        <begin position="138"/>
        <end position="157"/>
    </location>
</feature>
<accession>A0A316A961</accession>
<protein>
    <submittedName>
        <fullName evidence="3">Benzoate membrane transport protein</fullName>
    </submittedName>
</protein>
<feature type="transmembrane region" description="Helical" evidence="2">
    <location>
        <begin position="366"/>
        <end position="388"/>
    </location>
</feature>
<dbReference type="InterPro" id="IPR004711">
    <property type="entry name" value="Benzoate_Transporter"/>
</dbReference>
<feature type="transmembrane region" description="Helical" evidence="2">
    <location>
        <begin position="209"/>
        <end position="228"/>
    </location>
</feature>
<feature type="transmembrane region" description="Helical" evidence="2">
    <location>
        <begin position="169"/>
        <end position="189"/>
    </location>
</feature>
<feature type="transmembrane region" description="Helical" evidence="2">
    <location>
        <begin position="113"/>
        <end position="132"/>
    </location>
</feature>
<dbReference type="GO" id="GO:0042925">
    <property type="term" value="F:benzoate transmembrane transporter activity"/>
    <property type="evidence" value="ECO:0007669"/>
    <property type="project" value="InterPro"/>
</dbReference>
<proteinExistence type="predicted"/>
<sequence>MSTPPEPQPSASLRFQPPSEPQPSAPLRSGSPPEPQPGARLRGRREREGIGRQVTAGVVGGVAGYASSFTVVLTGLAAVGATPAQAASGLVVMCALQGVLAITVSWRTRMPISFAWSTPGAAVLIAAAASGVTWPEAIGAFLLCGALVVLTGAWPALSRLVTRLPAPLSGALLAGVLLPLCLSPVTAVAREPLAGGVVVLVWLVLRRLAAAWAVPAALVVALALTLTVEGGSGGAGADGLGWTPVLEWTTPQFDPLVLLSIGVPLYLVTMAGQNLPGIAVLRGVGYPDPPARAGLIGSGAGTIVGAPFGVHALNLAALSAAMMAGPDVHPDPRRRWPAAVTGGVAYLGLALVSTAAAALVSSAPPLLVQAVAGLALLGAFLGGLASAVQDGQPVEHRTAAVLAFLVVASGVSVAGIGSAVWGLLAGGLCYAWLRPRTIMNTAQNHPQDLEKDDDDGESR</sequence>
<evidence type="ECO:0000256" key="1">
    <source>
        <dbReference type="SAM" id="MobiDB-lite"/>
    </source>
</evidence>
<keyword evidence="2" id="KW-0472">Membrane</keyword>
<dbReference type="Proteomes" id="UP000245469">
    <property type="component" value="Unassembled WGS sequence"/>
</dbReference>
<reference evidence="3 4" key="1">
    <citation type="submission" date="2018-03" db="EMBL/GenBank/DDBJ databases">
        <title>Genomic Encyclopedia of Archaeal and Bacterial Type Strains, Phase II (KMG-II): from individual species to whole genera.</title>
        <authorList>
            <person name="Goeker M."/>
        </authorList>
    </citation>
    <scope>NUCLEOTIDE SEQUENCE [LARGE SCALE GENOMIC DNA]</scope>
    <source>
        <strain evidence="3 4">DSM 44889</strain>
    </source>
</reference>
<feature type="transmembrane region" description="Helical" evidence="2">
    <location>
        <begin position="295"/>
        <end position="324"/>
    </location>
</feature>
<evidence type="ECO:0000313" key="3">
    <source>
        <dbReference type="EMBL" id="PWJ54231.1"/>
    </source>
</evidence>
<comment type="caution">
    <text evidence="3">The sequence shown here is derived from an EMBL/GenBank/DDBJ whole genome shotgun (WGS) entry which is preliminary data.</text>
</comment>
<keyword evidence="2" id="KW-0812">Transmembrane</keyword>
<feature type="transmembrane region" description="Helical" evidence="2">
    <location>
        <begin position="400"/>
        <end position="433"/>
    </location>
</feature>
<feature type="transmembrane region" description="Helical" evidence="2">
    <location>
        <begin position="336"/>
        <end position="360"/>
    </location>
</feature>
<evidence type="ECO:0000313" key="4">
    <source>
        <dbReference type="Proteomes" id="UP000245469"/>
    </source>
</evidence>
<dbReference type="AlphaFoldDB" id="A0A316A961"/>
<feature type="transmembrane region" description="Helical" evidence="2">
    <location>
        <begin position="86"/>
        <end position="106"/>
    </location>
</feature>
<evidence type="ECO:0000256" key="2">
    <source>
        <dbReference type="SAM" id="Phobius"/>
    </source>
</evidence>
<dbReference type="PANTHER" id="PTHR30199:SF0">
    <property type="entry name" value="INNER MEMBRANE PROTEIN YDCO"/>
    <property type="match status" value="1"/>
</dbReference>
<keyword evidence="2" id="KW-1133">Transmembrane helix</keyword>
<keyword evidence="4" id="KW-1185">Reference proteome</keyword>
<dbReference type="Pfam" id="PF03594">
    <property type="entry name" value="BenE"/>
    <property type="match status" value="1"/>
</dbReference>
<dbReference type="EMBL" id="QGDQ01000008">
    <property type="protein sequence ID" value="PWJ54231.1"/>
    <property type="molecule type" value="Genomic_DNA"/>
</dbReference>